<evidence type="ECO:0000313" key="1">
    <source>
        <dbReference type="EMBL" id="SFP14256.1"/>
    </source>
</evidence>
<gene>
    <name evidence="1" type="ORF">SAMN04488056_1249</name>
</gene>
<dbReference type="AlphaFoldDB" id="A0A1I5MYU0"/>
<dbReference type="STRING" id="655353.SAMN04488056_1249"/>
<proteinExistence type="predicted"/>
<dbReference type="OrthoDB" id="1029638at2"/>
<reference evidence="1 2" key="1">
    <citation type="submission" date="2016-10" db="EMBL/GenBank/DDBJ databases">
        <authorList>
            <person name="de Groot N.N."/>
        </authorList>
    </citation>
    <scope>NUCLEOTIDE SEQUENCE [LARGE SCALE GENOMIC DNA]</scope>
    <source>
        <strain evidence="1 2">CGMCC 1.9157</strain>
    </source>
</reference>
<dbReference type="RefSeq" id="WP_090075631.1">
    <property type="nucleotide sequence ID" value="NZ_FOVR01000024.1"/>
</dbReference>
<dbReference type="Proteomes" id="UP000199236">
    <property type="component" value="Unassembled WGS sequence"/>
</dbReference>
<keyword evidence="2" id="KW-1185">Reference proteome</keyword>
<dbReference type="EMBL" id="FOVR01000024">
    <property type="protein sequence ID" value="SFP14256.1"/>
    <property type="molecule type" value="Genomic_DNA"/>
</dbReference>
<evidence type="ECO:0000313" key="2">
    <source>
        <dbReference type="Proteomes" id="UP000199236"/>
    </source>
</evidence>
<organism evidence="1 2">
    <name type="scientific">Cohaesibacter marisflavi</name>
    <dbReference type="NCBI Taxonomy" id="655353"/>
    <lineage>
        <taxon>Bacteria</taxon>
        <taxon>Pseudomonadati</taxon>
        <taxon>Pseudomonadota</taxon>
        <taxon>Alphaproteobacteria</taxon>
        <taxon>Hyphomicrobiales</taxon>
        <taxon>Cohaesibacteraceae</taxon>
    </lineage>
</organism>
<name>A0A1I5MYU0_9HYPH</name>
<accession>A0A1I5MYU0</accession>
<protein>
    <submittedName>
        <fullName evidence="1">Uncharacterized protein</fullName>
    </submittedName>
</protein>
<sequence length="832" mass="93310">MSTQAPNANPDFLRRPLDAGNPITYWNVSAISEEQCDVADKTMTGNMDAQFFLTKEKNFIPHEYPCRTQFVADFRGKKPAVRDEQPTDHVWLPFGSPRMDFSGFWFRATRLSAWAQTCIEADAAGKAKLKLITCGGAVLWVNGKQVCESATYIRNYEQPVECEVELDAGINEFKIFFDDLAERDTRYFFQLDYLSGPHAQIALPVVSRAGVADQIEQALDRMHFDKPAYSTGDVVMLLPATVDCDVDVTITVEGDFLSQEKLVVNRHLKAGAKSIVVGHVSDFHSDFRHFEVSLSAEGFSAERPFTVEIAHSEEQGEAPATLDARVDEALSHVAHKGYDDSISALARLSLGLGDAVTERMINNSLPKIEACHDCADFHLVPLLFGRIQYAHLLSKDMLSRIDRATLDFRFWLDEPGNDVQWYYSENHALLFHTAAYLAGHLHADKVFTRSGNIGKDQSLAAAGRLRAWFDHFEQWEMAEFNSVPYFPIDLKGLATLAALAHDEDIKARAKRAVLRLIKVVASSAHHGIMTGAQGRSYEHTLMAARTSELSAISRVLWGRGWFGRCFHCLPQLLLCMRDFGLEVPQDYRDMAILAGDEQREWVFAQGENKFTKLYHYKTSSTAMGSAARYRWGEWGYQETVLQLRLGMNPDAQIWVNHPGEVIHCGFGRPSYWGGCGTMPRVHQYRDLAIVLFETHEEQPDFTHIWFPQIAFDEAEIGDTIATARSGDGFVQVLSDKPLEMLSYGPTANNELRQMGRKTAWLIRLGNAGTNGTFASFKDRFASLSYKQEEGTIVIEDPDYGVVSFQEDGTIKAEGRTLDPATWSVEGTLADLS</sequence>